<dbReference type="HAMAP" id="MF_00258">
    <property type="entry name" value="Glu_racemase"/>
    <property type="match status" value="1"/>
</dbReference>
<sequence length="267" mass="30154">MIGVFDSGFGGLVVLREFLRVLPQYDYLYLGDNARIPYGTRSDRVVLRFTRQAVDYLFHQGCQLIILACHTASAKALRTIQQSYLPEHYPERRVLGVLIPTVEEALAGSPRKRIGVIATEGTVSSRSFELELHKLDPEVQVFQQACPLLVPLIEEGEQDWEGTDMILRRYLASLQQAEVDTLILGCTHYSILKDRVAAIMGNGIRLICSGQVTAAKLVDYLQRHPEIETRLSRGQGRRYLTTDLTPRFQHLASLFMGHPLNSEMVEL</sequence>
<keyword evidence="6 7" id="KW-0961">Cell wall biogenesis/degradation</keyword>
<feature type="binding site" evidence="7">
    <location>
        <begin position="187"/>
        <end position="188"/>
    </location>
    <ligand>
        <name>substrate</name>
    </ligand>
</feature>
<feature type="binding site" evidence="7">
    <location>
        <begin position="38"/>
        <end position="39"/>
    </location>
    <ligand>
        <name>substrate</name>
    </ligand>
</feature>
<dbReference type="AlphaFoldDB" id="A0A7C3ZDW0"/>
<accession>A0A7C3ZDW0</accession>
<comment type="similarity">
    <text evidence="7">Belongs to the aspartate/glutamate racemases family.</text>
</comment>
<comment type="pathway">
    <text evidence="7">Cell wall biogenesis; peptidoglycan biosynthesis.</text>
</comment>
<dbReference type="PROSITE" id="PS00924">
    <property type="entry name" value="ASP_GLU_RACEMASE_2"/>
    <property type="match status" value="1"/>
</dbReference>
<dbReference type="PANTHER" id="PTHR21198:SF2">
    <property type="entry name" value="GLUTAMATE RACEMASE"/>
    <property type="match status" value="1"/>
</dbReference>
<dbReference type="UniPathway" id="UPA00219"/>
<reference evidence="8" key="1">
    <citation type="journal article" date="2020" name="mSystems">
        <title>Genome- and Community-Level Interaction Insights into Carbon Utilization and Element Cycling Functions of Hydrothermarchaeota in Hydrothermal Sediment.</title>
        <authorList>
            <person name="Zhou Z."/>
            <person name="Liu Y."/>
            <person name="Xu W."/>
            <person name="Pan J."/>
            <person name="Luo Z.H."/>
            <person name="Li M."/>
        </authorList>
    </citation>
    <scope>NUCLEOTIDE SEQUENCE [LARGE SCALE GENOMIC DNA]</scope>
    <source>
        <strain evidence="8">SpSt-897</strain>
    </source>
</reference>
<comment type="caution">
    <text evidence="8">The sequence shown here is derived from an EMBL/GenBank/DDBJ whole genome shotgun (WGS) entry which is preliminary data.</text>
</comment>
<evidence type="ECO:0000256" key="3">
    <source>
        <dbReference type="ARBA" id="ARBA00022960"/>
    </source>
</evidence>
<dbReference type="FunFam" id="3.40.50.1860:FF:000001">
    <property type="entry name" value="Glutamate racemase"/>
    <property type="match status" value="1"/>
</dbReference>
<dbReference type="GO" id="GO:0071555">
    <property type="term" value="P:cell wall organization"/>
    <property type="evidence" value="ECO:0007669"/>
    <property type="project" value="UniProtKB-KW"/>
</dbReference>
<evidence type="ECO:0000313" key="8">
    <source>
        <dbReference type="EMBL" id="HGF35551.1"/>
    </source>
</evidence>
<evidence type="ECO:0000256" key="4">
    <source>
        <dbReference type="ARBA" id="ARBA00022984"/>
    </source>
</evidence>
<dbReference type="InterPro" id="IPR015942">
    <property type="entry name" value="Asp/Glu/hydantoin_racemase"/>
</dbReference>
<feature type="active site" description="Proton donor/acceptor" evidence="7">
    <location>
        <position position="69"/>
    </location>
</feature>
<dbReference type="PANTHER" id="PTHR21198">
    <property type="entry name" value="GLUTAMATE RACEMASE"/>
    <property type="match status" value="1"/>
</dbReference>
<dbReference type="Gene3D" id="3.40.50.1860">
    <property type="match status" value="2"/>
</dbReference>
<keyword evidence="5 7" id="KW-0413">Isomerase</keyword>
<evidence type="ECO:0000256" key="7">
    <source>
        <dbReference type="HAMAP-Rule" id="MF_00258"/>
    </source>
</evidence>
<dbReference type="InterPro" id="IPR001920">
    <property type="entry name" value="Asp/Glu_race"/>
</dbReference>
<feature type="active site" description="Proton donor/acceptor" evidence="7">
    <location>
        <position position="186"/>
    </location>
</feature>
<comment type="catalytic activity">
    <reaction evidence="1 7">
        <text>L-glutamate = D-glutamate</text>
        <dbReference type="Rhea" id="RHEA:12813"/>
        <dbReference type="ChEBI" id="CHEBI:29985"/>
        <dbReference type="ChEBI" id="CHEBI:29986"/>
        <dbReference type="EC" id="5.1.1.3"/>
    </reaction>
</comment>
<feature type="binding site" evidence="7">
    <location>
        <begin position="6"/>
        <end position="7"/>
    </location>
    <ligand>
        <name>substrate</name>
    </ligand>
</feature>
<evidence type="ECO:0000256" key="6">
    <source>
        <dbReference type="ARBA" id="ARBA00023316"/>
    </source>
</evidence>
<dbReference type="InterPro" id="IPR004391">
    <property type="entry name" value="Glu_race"/>
</dbReference>
<proteinExistence type="inferred from homology"/>
<dbReference type="EC" id="5.1.1.3" evidence="2 7"/>
<dbReference type="GO" id="GO:0008881">
    <property type="term" value="F:glutamate racemase activity"/>
    <property type="evidence" value="ECO:0007669"/>
    <property type="project" value="UniProtKB-UniRule"/>
</dbReference>
<comment type="function">
    <text evidence="7">Provides the (R)-glutamate required for cell wall biosynthesis.</text>
</comment>
<dbReference type="GO" id="GO:0009252">
    <property type="term" value="P:peptidoglycan biosynthetic process"/>
    <property type="evidence" value="ECO:0007669"/>
    <property type="project" value="UniProtKB-UniRule"/>
</dbReference>
<protein>
    <recommendedName>
        <fullName evidence="2 7">Glutamate racemase</fullName>
        <ecNumber evidence="2 7">5.1.1.3</ecNumber>
    </recommendedName>
</protein>
<dbReference type="NCBIfam" id="TIGR00067">
    <property type="entry name" value="glut_race"/>
    <property type="match status" value="1"/>
</dbReference>
<keyword evidence="4 7" id="KW-0573">Peptidoglycan synthesis</keyword>
<dbReference type="Pfam" id="PF01177">
    <property type="entry name" value="Asp_Glu_race"/>
    <property type="match status" value="1"/>
</dbReference>
<gene>
    <name evidence="7 8" type="primary">murI</name>
    <name evidence="8" type="ORF">ENW96_14415</name>
</gene>
<keyword evidence="3 7" id="KW-0133">Cell shape</keyword>
<dbReference type="EMBL" id="DTMF01000342">
    <property type="protein sequence ID" value="HGF35551.1"/>
    <property type="molecule type" value="Genomic_DNA"/>
</dbReference>
<dbReference type="GO" id="GO:0008360">
    <property type="term" value="P:regulation of cell shape"/>
    <property type="evidence" value="ECO:0007669"/>
    <property type="project" value="UniProtKB-KW"/>
</dbReference>
<name>A0A7C3ZDW0_9BACT</name>
<dbReference type="InterPro" id="IPR033134">
    <property type="entry name" value="Asp/Glu_racemase_AS_2"/>
</dbReference>
<organism evidence="8">
    <name type="scientific">Desulfobacca acetoxidans</name>
    <dbReference type="NCBI Taxonomy" id="60893"/>
    <lineage>
        <taxon>Bacteria</taxon>
        <taxon>Pseudomonadati</taxon>
        <taxon>Thermodesulfobacteriota</taxon>
        <taxon>Desulfobaccia</taxon>
        <taxon>Desulfobaccales</taxon>
        <taxon>Desulfobaccaceae</taxon>
        <taxon>Desulfobacca</taxon>
    </lineage>
</organism>
<evidence type="ECO:0000256" key="1">
    <source>
        <dbReference type="ARBA" id="ARBA00001602"/>
    </source>
</evidence>
<evidence type="ECO:0000256" key="2">
    <source>
        <dbReference type="ARBA" id="ARBA00013090"/>
    </source>
</evidence>
<dbReference type="SUPFAM" id="SSF53681">
    <property type="entry name" value="Aspartate/glutamate racemase"/>
    <property type="match status" value="2"/>
</dbReference>
<evidence type="ECO:0000256" key="5">
    <source>
        <dbReference type="ARBA" id="ARBA00023235"/>
    </source>
</evidence>
<comment type="caution">
    <text evidence="7">Lacks conserved residue(s) required for the propagation of feature annotation.</text>
</comment>